<protein>
    <submittedName>
        <fullName evidence="2">Uncharacterized protein</fullName>
    </submittedName>
</protein>
<feature type="region of interest" description="Disordered" evidence="1">
    <location>
        <begin position="19"/>
        <end position="137"/>
    </location>
</feature>
<feature type="compositionally biased region" description="Polar residues" evidence="1">
    <location>
        <begin position="114"/>
        <end position="125"/>
    </location>
</feature>
<feature type="compositionally biased region" description="Basic and acidic residues" evidence="1">
    <location>
        <begin position="46"/>
        <end position="70"/>
    </location>
</feature>
<reference evidence="3" key="1">
    <citation type="journal article" date="2019" name="Int. J. Syst. Evol. Microbiol.">
        <title>The Global Catalogue of Microorganisms (GCM) 10K type strain sequencing project: providing services to taxonomists for standard genome sequencing and annotation.</title>
        <authorList>
            <consortium name="The Broad Institute Genomics Platform"/>
            <consortium name="The Broad Institute Genome Sequencing Center for Infectious Disease"/>
            <person name="Wu L."/>
            <person name="Ma J."/>
        </authorList>
    </citation>
    <scope>NUCLEOTIDE SEQUENCE [LARGE SCALE GENOMIC DNA]</scope>
    <source>
        <strain evidence="3">KACC 11299</strain>
    </source>
</reference>
<proteinExistence type="predicted"/>
<feature type="compositionally biased region" description="Basic and acidic residues" evidence="1">
    <location>
        <begin position="91"/>
        <end position="112"/>
    </location>
</feature>
<keyword evidence="3" id="KW-1185">Reference proteome</keyword>
<dbReference type="RefSeq" id="WP_381445380.1">
    <property type="nucleotide sequence ID" value="NZ_JBHSNP010000026.1"/>
</dbReference>
<evidence type="ECO:0000313" key="3">
    <source>
        <dbReference type="Proteomes" id="UP001596071"/>
    </source>
</evidence>
<organism evidence="2 3">
    <name type="scientific">Sporosarcina koreensis</name>
    <dbReference type="NCBI Taxonomy" id="334735"/>
    <lineage>
        <taxon>Bacteria</taxon>
        <taxon>Bacillati</taxon>
        <taxon>Bacillota</taxon>
        <taxon>Bacilli</taxon>
        <taxon>Bacillales</taxon>
        <taxon>Caryophanaceae</taxon>
        <taxon>Sporosarcina</taxon>
    </lineage>
</organism>
<name>A0ABW0TYD0_9BACL</name>
<comment type="caution">
    <text evidence="2">The sequence shown here is derived from an EMBL/GenBank/DDBJ whole genome shotgun (WGS) entry which is preliminary data.</text>
</comment>
<sequence>METLIIAIAMGLISMFFRGKKSDEPQKKTQPKQSPGQSQWPSSQPETHDPLRKLKEMSREMYKEVQREFQMEIDEPPSRQSEPAVMPKKVAIQEKPKEVPMSFQRKEREKKSSTNHSGRLSTHQGNPVWEKPIEQHPMIPQNEQDLIKGIIFSEILGPPKSKQ</sequence>
<evidence type="ECO:0000313" key="2">
    <source>
        <dbReference type="EMBL" id="MFC5604046.1"/>
    </source>
</evidence>
<dbReference type="Proteomes" id="UP001596071">
    <property type="component" value="Unassembled WGS sequence"/>
</dbReference>
<accession>A0ABW0TYD0</accession>
<dbReference type="EMBL" id="JBHSNP010000026">
    <property type="protein sequence ID" value="MFC5604046.1"/>
    <property type="molecule type" value="Genomic_DNA"/>
</dbReference>
<feature type="compositionally biased region" description="Low complexity" evidence="1">
    <location>
        <begin position="31"/>
        <end position="45"/>
    </location>
</feature>
<gene>
    <name evidence="2" type="ORF">ACFPTP_12530</name>
</gene>
<evidence type="ECO:0000256" key="1">
    <source>
        <dbReference type="SAM" id="MobiDB-lite"/>
    </source>
</evidence>